<dbReference type="OrthoDB" id="4500473at2759"/>
<protein>
    <submittedName>
        <fullName evidence="1">Uncharacterized protein</fullName>
    </submittedName>
</protein>
<dbReference type="AlphaFoldDB" id="A0A9P4GXQ9"/>
<dbReference type="Proteomes" id="UP000799777">
    <property type="component" value="Unassembled WGS sequence"/>
</dbReference>
<sequence length="277" mass="29914">MAPTSQQPRPCYFLAPTRTSSPEGSIRLGSIIASPELVDDPISTTSPASPDAASVTTYTERNWSKSVTTELNSGRIGIWASFLQVIVGVGGDVGVSWANEASQTYSAKVMKWTEFRPSLAYIKNAVEDEEVDEFIRGNKFREKVYMVTGVMVASGASGVIRSMRERGIYAHVGVDGTALSGEFSDADDFVFAFRMRQIKVRKTGDITHKAKVDGALFGAEDGDEELRRQKAEEDAIGVTVEGLNDGDADDGDFGMEGTVVDAVDIDGQDCLCVEVEE</sequence>
<accession>A0A9P4GXQ9</accession>
<gene>
    <name evidence="1" type="ORF">EK21DRAFT_95200</name>
</gene>
<reference evidence="1" key="1">
    <citation type="journal article" date="2020" name="Stud. Mycol.">
        <title>101 Dothideomycetes genomes: a test case for predicting lifestyles and emergence of pathogens.</title>
        <authorList>
            <person name="Haridas S."/>
            <person name="Albert R."/>
            <person name="Binder M."/>
            <person name="Bloem J."/>
            <person name="Labutti K."/>
            <person name="Salamov A."/>
            <person name="Andreopoulos B."/>
            <person name="Baker S."/>
            <person name="Barry K."/>
            <person name="Bills G."/>
            <person name="Bluhm B."/>
            <person name="Cannon C."/>
            <person name="Castanera R."/>
            <person name="Culley D."/>
            <person name="Daum C."/>
            <person name="Ezra D."/>
            <person name="Gonzalez J."/>
            <person name="Henrissat B."/>
            <person name="Kuo A."/>
            <person name="Liang C."/>
            <person name="Lipzen A."/>
            <person name="Lutzoni F."/>
            <person name="Magnuson J."/>
            <person name="Mondo S."/>
            <person name="Nolan M."/>
            <person name="Ohm R."/>
            <person name="Pangilinan J."/>
            <person name="Park H.-J."/>
            <person name="Ramirez L."/>
            <person name="Alfaro M."/>
            <person name="Sun H."/>
            <person name="Tritt A."/>
            <person name="Yoshinaga Y."/>
            <person name="Zwiers L.-H."/>
            <person name="Turgeon B."/>
            <person name="Goodwin S."/>
            <person name="Spatafora J."/>
            <person name="Crous P."/>
            <person name="Grigoriev I."/>
        </authorList>
    </citation>
    <scope>NUCLEOTIDE SEQUENCE</scope>
    <source>
        <strain evidence="1">CBS 110217</strain>
    </source>
</reference>
<name>A0A9P4GXQ9_9PLEO</name>
<organism evidence="1 2">
    <name type="scientific">Setomelanomma holmii</name>
    <dbReference type="NCBI Taxonomy" id="210430"/>
    <lineage>
        <taxon>Eukaryota</taxon>
        <taxon>Fungi</taxon>
        <taxon>Dikarya</taxon>
        <taxon>Ascomycota</taxon>
        <taxon>Pezizomycotina</taxon>
        <taxon>Dothideomycetes</taxon>
        <taxon>Pleosporomycetidae</taxon>
        <taxon>Pleosporales</taxon>
        <taxon>Pleosporineae</taxon>
        <taxon>Phaeosphaeriaceae</taxon>
        <taxon>Setomelanomma</taxon>
    </lineage>
</organism>
<comment type="caution">
    <text evidence="1">The sequence shown here is derived from an EMBL/GenBank/DDBJ whole genome shotgun (WGS) entry which is preliminary data.</text>
</comment>
<evidence type="ECO:0000313" key="2">
    <source>
        <dbReference type="Proteomes" id="UP000799777"/>
    </source>
</evidence>
<keyword evidence="2" id="KW-1185">Reference proteome</keyword>
<dbReference type="EMBL" id="ML978383">
    <property type="protein sequence ID" value="KAF2023076.1"/>
    <property type="molecule type" value="Genomic_DNA"/>
</dbReference>
<evidence type="ECO:0000313" key="1">
    <source>
        <dbReference type="EMBL" id="KAF2023076.1"/>
    </source>
</evidence>
<proteinExistence type="predicted"/>